<keyword evidence="2" id="KW-0732">Signal</keyword>
<proteinExistence type="predicted"/>
<name>A0A2M6WJ29_9BACT</name>
<evidence type="ECO:0008006" key="5">
    <source>
        <dbReference type="Google" id="ProtNLM"/>
    </source>
</evidence>
<reference evidence="4" key="1">
    <citation type="submission" date="2017-09" db="EMBL/GenBank/DDBJ databases">
        <title>Depth-based differentiation of microbial function through sediment-hosted aquifers and enrichment of novel symbionts in the deep terrestrial subsurface.</title>
        <authorList>
            <person name="Probst A.J."/>
            <person name="Ladd B."/>
            <person name="Jarett J.K."/>
            <person name="Geller-Mcgrath D.E."/>
            <person name="Sieber C.M.K."/>
            <person name="Emerson J.B."/>
            <person name="Anantharaman K."/>
            <person name="Thomas B.C."/>
            <person name="Malmstrom R."/>
            <person name="Stieglmeier M."/>
            <person name="Klingl A."/>
            <person name="Woyke T."/>
            <person name="Ryan C.M."/>
            <person name="Banfield J.F."/>
        </authorList>
    </citation>
    <scope>NUCLEOTIDE SEQUENCE [LARGE SCALE GENOMIC DNA]</scope>
</reference>
<feature type="signal peptide" evidence="2">
    <location>
        <begin position="1"/>
        <end position="27"/>
    </location>
</feature>
<comment type="caution">
    <text evidence="3">The sequence shown here is derived from an EMBL/GenBank/DDBJ whole genome shotgun (WGS) entry which is preliminary data.</text>
</comment>
<evidence type="ECO:0000256" key="2">
    <source>
        <dbReference type="SAM" id="SignalP"/>
    </source>
</evidence>
<feature type="compositionally biased region" description="Pro residues" evidence="1">
    <location>
        <begin position="351"/>
        <end position="360"/>
    </location>
</feature>
<organism evidence="3 4">
    <name type="scientific">Candidatus Harrisonbacteria bacterium CG10_big_fil_rev_8_21_14_0_10_42_17</name>
    <dbReference type="NCBI Taxonomy" id="1974584"/>
    <lineage>
        <taxon>Bacteria</taxon>
        <taxon>Candidatus Harrisoniibacteriota</taxon>
    </lineage>
</organism>
<accession>A0A2M6WJ29</accession>
<dbReference type="EMBL" id="PFBA01000008">
    <property type="protein sequence ID" value="PIT92808.1"/>
    <property type="molecule type" value="Genomic_DNA"/>
</dbReference>
<sequence>MKSLLTSFLVFVLVTGFSFSPVFSVFAQVTQVDGAQPVQEDQPPKPTTNKFQLRTVVETNRLQQLHTITETAEERADLVRPQAFDVATKPYNDPSVQDGLKVRPQQLERRVITLPPRPEPPTSDTDEVVTFTELKKQYRRDVSNLEARRALMVQLIELLIKHGQQLKDRVQTFPVIHSDLEDSILAEIDADIATLEELKARVLLAESVEELKMLADKASKYRHDFTQRKVRRLLLIAQFGLFEHRTLVTIEERSLAIDARLTELETNGYNVQRARKLLFDANKLITDTRDFIHTEKQRVNSQDIDETLLRDLKSSLDFIRGNIKSIYALFRDVAAEVRNLTPQPSGQVLPGSPPSDPTPDPTQSDPNAIQL</sequence>
<feature type="chain" id="PRO_5014753449" description="DUF5667 domain-containing protein" evidence="2">
    <location>
        <begin position="28"/>
        <end position="371"/>
    </location>
</feature>
<dbReference type="AlphaFoldDB" id="A0A2M6WJ29"/>
<feature type="region of interest" description="Disordered" evidence="1">
    <location>
        <begin position="342"/>
        <end position="371"/>
    </location>
</feature>
<evidence type="ECO:0000313" key="4">
    <source>
        <dbReference type="Proteomes" id="UP000228635"/>
    </source>
</evidence>
<protein>
    <recommendedName>
        <fullName evidence="5">DUF5667 domain-containing protein</fullName>
    </recommendedName>
</protein>
<feature type="compositionally biased region" description="Low complexity" evidence="1">
    <location>
        <begin position="361"/>
        <end position="371"/>
    </location>
</feature>
<evidence type="ECO:0000256" key="1">
    <source>
        <dbReference type="SAM" id="MobiDB-lite"/>
    </source>
</evidence>
<evidence type="ECO:0000313" key="3">
    <source>
        <dbReference type="EMBL" id="PIT92808.1"/>
    </source>
</evidence>
<dbReference type="Proteomes" id="UP000228635">
    <property type="component" value="Unassembled WGS sequence"/>
</dbReference>
<gene>
    <name evidence="3" type="ORF">COU08_00570</name>
</gene>